<evidence type="ECO:0000313" key="3">
    <source>
        <dbReference type="Proteomes" id="UP000186795"/>
    </source>
</evidence>
<dbReference type="RefSeq" id="WP_009711690.1">
    <property type="nucleotide sequence ID" value="NZ_CP048103.1"/>
</dbReference>
<evidence type="ECO:0000313" key="2">
    <source>
        <dbReference type="EMBL" id="SIS72267.1"/>
    </source>
</evidence>
<feature type="compositionally biased region" description="Basic and acidic residues" evidence="1">
    <location>
        <begin position="1"/>
        <end position="10"/>
    </location>
</feature>
<name>A0A1N7LEP9_9BACL</name>
<dbReference type="AlphaFoldDB" id="A0A1N7LEP9"/>
<organism evidence="2 3">
    <name type="scientific">Kroppenstedtia eburnea</name>
    <dbReference type="NCBI Taxonomy" id="714067"/>
    <lineage>
        <taxon>Bacteria</taxon>
        <taxon>Bacillati</taxon>
        <taxon>Bacillota</taxon>
        <taxon>Bacilli</taxon>
        <taxon>Bacillales</taxon>
        <taxon>Thermoactinomycetaceae</taxon>
        <taxon>Kroppenstedtia</taxon>
    </lineage>
</organism>
<feature type="region of interest" description="Disordered" evidence="1">
    <location>
        <begin position="46"/>
        <end position="80"/>
    </location>
</feature>
<keyword evidence="3" id="KW-1185">Reference proteome</keyword>
<gene>
    <name evidence="2" type="ORF">SAMN05421790_104126</name>
</gene>
<proteinExistence type="predicted"/>
<reference evidence="3" key="1">
    <citation type="submission" date="2017-01" db="EMBL/GenBank/DDBJ databases">
        <authorList>
            <person name="Varghese N."/>
            <person name="Submissions S."/>
        </authorList>
    </citation>
    <scope>NUCLEOTIDE SEQUENCE [LARGE SCALE GENOMIC DNA]</scope>
    <source>
        <strain evidence="3">DSM 45196</strain>
    </source>
</reference>
<dbReference type="EMBL" id="FTOD01000004">
    <property type="protein sequence ID" value="SIS72267.1"/>
    <property type="molecule type" value="Genomic_DNA"/>
</dbReference>
<accession>A0A1N7LEP9</accession>
<feature type="compositionally biased region" description="Basic and acidic residues" evidence="1">
    <location>
        <begin position="24"/>
        <end position="33"/>
    </location>
</feature>
<feature type="compositionally biased region" description="Basic and acidic residues" evidence="1">
    <location>
        <begin position="62"/>
        <end position="71"/>
    </location>
</feature>
<feature type="compositionally biased region" description="Gly residues" evidence="1">
    <location>
        <begin position="48"/>
        <end position="60"/>
    </location>
</feature>
<feature type="region of interest" description="Disordered" evidence="1">
    <location>
        <begin position="1"/>
        <end position="33"/>
    </location>
</feature>
<protein>
    <submittedName>
        <fullName evidence="2">Uncharacterized protein</fullName>
    </submittedName>
</protein>
<evidence type="ECO:0000256" key="1">
    <source>
        <dbReference type="SAM" id="MobiDB-lite"/>
    </source>
</evidence>
<dbReference type="Proteomes" id="UP000186795">
    <property type="component" value="Unassembled WGS sequence"/>
</dbReference>
<sequence length="80" mass="8702">MTQHDRRVEEPSPVPETKQTVPEAQEKDLLYEGKDEAWLDVDRMINEGLGGGHVGDGSGEIEGSRPLKDEVPTEESDGGA</sequence>